<accession>A0A9K3GJ26</accession>
<dbReference type="EMBL" id="BDIP01002098">
    <property type="protein sequence ID" value="GIQ85724.1"/>
    <property type="molecule type" value="Genomic_DNA"/>
</dbReference>
<keyword evidence="2" id="KW-1185">Reference proteome</keyword>
<dbReference type="AlphaFoldDB" id="A0A9K3GJ26"/>
<reference evidence="1 2" key="1">
    <citation type="journal article" date="2018" name="PLoS ONE">
        <title>The draft genome of Kipferlia bialata reveals reductive genome evolution in fornicate parasites.</title>
        <authorList>
            <person name="Tanifuji G."/>
            <person name="Takabayashi S."/>
            <person name="Kume K."/>
            <person name="Takagi M."/>
            <person name="Nakayama T."/>
            <person name="Kamikawa R."/>
            <person name="Inagaki Y."/>
            <person name="Hashimoto T."/>
        </authorList>
    </citation>
    <scope>NUCLEOTIDE SEQUENCE [LARGE SCALE GENOMIC DNA]</scope>
    <source>
        <strain evidence="1">NY0173</strain>
    </source>
</reference>
<evidence type="ECO:0000313" key="2">
    <source>
        <dbReference type="Proteomes" id="UP000265618"/>
    </source>
</evidence>
<gene>
    <name evidence="1" type="ORF">KIPB_007440</name>
</gene>
<proteinExistence type="predicted"/>
<sequence length="321" mass="33839">MPDIATILKQLAEYETTLTDVACSPVADDAPLPDDPRERYTALFDRIDLLRASRDQLGSSVLALDTLAESINQTLTAFDTPSVKTLVSTLIPYPSPAGLTRLLATKTVRNRGATHFSFLQSPNPRLLSSARSLPRHAASYWECHLKGVAGTQGGTSKVGMAVSPINPSLCKAAGLNVPTVAAALALDGTFSVDVIGGQPTPTEEGAPPSPPPTTHLLQCKLDMDAEICGAVGVCFGIGYEPLCGVVFVTGNGRLLCSTASSIPPLPSDVAYQYVLRVDHSQPEAEAEGGAEPDDLPPLVIDMKLGLPDEDMAYRGVGELEF</sequence>
<comment type="caution">
    <text evidence="1">The sequence shown here is derived from an EMBL/GenBank/DDBJ whole genome shotgun (WGS) entry which is preliminary data.</text>
</comment>
<evidence type="ECO:0000313" key="1">
    <source>
        <dbReference type="EMBL" id="GIQ85724.1"/>
    </source>
</evidence>
<name>A0A9K3GJ26_9EUKA</name>
<protein>
    <submittedName>
        <fullName evidence="1">Uncharacterized protein</fullName>
    </submittedName>
</protein>
<dbReference type="Proteomes" id="UP000265618">
    <property type="component" value="Unassembled WGS sequence"/>
</dbReference>
<organism evidence="1 2">
    <name type="scientific">Kipferlia bialata</name>
    <dbReference type="NCBI Taxonomy" id="797122"/>
    <lineage>
        <taxon>Eukaryota</taxon>
        <taxon>Metamonada</taxon>
        <taxon>Carpediemonas-like organisms</taxon>
        <taxon>Kipferlia</taxon>
    </lineage>
</organism>